<dbReference type="PANTHER" id="PTHR22145">
    <property type="entry name" value="SI:CH211-266K22.6"/>
    <property type="match status" value="1"/>
</dbReference>
<feature type="region of interest" description="Disordered" evidence="1">
    <location>
        <begin position="193"/>
        <end position="238"/>
    </location>
</feature>
<reference evidence="2" key="2">
    <citation type="submission" date="2025-08" db="UniProtKB">
        <authorList>
            <consortium name="Ensembl"/>
        </authorList>
    </citation>
    <scope>IDENTIFICATION</scope>
</reference>
<accession>H2PHT2</accession>
<dbReference type="Pfam" id="PF15344">
    <property type="entry name" value="FAM217"/>
    <property type="match status" value="1"/>
</dbReference>
<evidence type="ECO:0000256" key="1">
    <source>
        <dbReference type="SAM" id="MobiDB-lite"/>
    </source>
</evidence>
<dbReference type="eggNOG" id="ENOG502SAD6">
    <property type="taxonomic scope" value="Eukaryota"/>
</dbReference>
<feature type="compositionally biased region" description="Basic residues" evidence="1">
    <location>
        <begin position="285"/>
        <end position="300"/>
    </location>
</feature>
<proteinExistence type="predicted"/>
<reference evidence="2" key="3">
    <citation type="submission" date="2025-09" db="UniProtKB">
        <authorList>
            <consortium name="Ensembl"/>
        </authorList>
    </citation>
    <scope>IDENTIFICATION</scope>
</reference>
<accession>A0A2J8WMI6</accession>
<sequence length="766" mass="83460">MLIYCTSIDNTLHVSTRIYFSLVWRTTYRAVLLASCEQAVGVEAGGPGPGSQRPTGHLAESSAWRGPGKGLEASGKARGGSRKPEEAQEGPRRSSTPGGKSEKAREGPGGSGFPARPRGSLQAKMAEWAAQPRRGVPGGAQGQGLGLVVLPWRRRASRGPGGRVAPERLRAWAAGGDPAAREYAWTLWNAGPPRAPPLSGSCRETRPVGKPAEPQPRPRQVSLGPGPDSHPCAGPRASQALHCRPGCARGRQPPAALFVLQLREGRGRGGALQAVSHAGGGARASGRRTGRGRRGGHVGLRRGGNLSHWNLDSEVPVPENKNLPAGRDGAAGGKINKNSKQGIFQLWNCPLNEGSTIEKREFKKSSVETGFNVINNPIRAFTLNHPLTIALVDKQAGPYPGLPVPLGLCWPYADGDFFKNRNEIRISSCSTIENNDGEMLPAPNWNLKHGNSSVEENVTDESDLSENEKANDTLLSYFKKVDLNLKPETIKNVEEPFTEEPNEVFPYPDFLPPPFSTLDLHNLALSKSDNWKATVEPVETSVEHLITRLLELERLQHMTIQKERPRLQTTFCTPAGSQRPSSSTATPHVRPKLCDSLSLQIPCVDESQEKSKNNSGSCKLEQNALKRNWSNAGKYKWNSRPPSLKSSSTTKQLIETYDKNPKSSILNPCQELSSKPTIGQTNQSLVKMVSTRCLPSRSPMPVSPIPLSFPENQKEEIKAPKRNFGTKKKLYRQNIVLNRPFSIQKLNCLSPSLIAKDKCCSPTEQK</sequence>
<keyword evidence="3" id="KW-1185">Reference proteome</keyword>
<reference evidence="2 3" key="1">
    <citation type="submission" date="2008-02" db="EMBL/GenBank/DDBJ databases">
        <title>A 6x draft sequence assembly of the Pongo pygmaeus abelii genome.</title>
        <authorList>
            <person name="Wilson R.K."/>
            <person name="Mardis E."/>
        </authorList>
    </citation>
    <scope>NUCLEOTIDE SEQUENCE [LARGE SCALE GENOMIC DNA]</scope>
</reference>
<dbReference type="InParanoid" id="H2PHT2"/>
<protein>
    <recommendedName>
        <fullName evidence="4">FAM217A</fullName>
    </recommendedName>
</protein>
<evidence type="ECO:0000313" key="3">
    <source>
        <dbReference type="Proteomes" id="UP000001595"/>
    </source>
</evidence>
<dbReference type="HOGENOM" id="CLU_026138_0_0_1"/>
<feature type="region of interest" description="Disordered" evidence="1">
    <location>
        <begin position="272"/>
        <end position="304"/>
    </location>
</feature>
<dbReference type="PANTHER" id="PTHR22145:SF4">
    <property type="entry name" value="PROTEIN FAM217A"/>
    <property type="match status" value="1"/>
</dbReference>
<evidence type="ECO:0008006" key="4">
    <source>
        <dbReference type="Google" id="ProtNLM"/>
    </source>
</evidence>
<name>H2PHT2_PONAB</name>
<dbReference type="GeneTree" id="ENSGT00940000154543"/>
<dbReference type="AlphaFoldDB" id="H2PHT2"/>
<feature type="region of interest" description="Disordered" evidence="1">
    <location>
        <begin position="44"/>
        <end position="124"/>
    </location>
</feature>
<dbReference type="InterPro" id="IPR029266">
    <property type="entry name" value="FAM217"/>
</dbReference>
<evidence type="ECO:0000313" key="2">
    <source>
        <dbReference type="Ensembl" id="ENSPPYP00000018107.2"/>
    </source>
</evidence>
<dbReference type="FunCoup" id="H2PHT2">
    <property type="interactions" value="1"/>
</dbReference>
<dbReference type="Ensembl" id="ENSPPYT00000018829.2">
    <property type="protein sequence ID" value="ENSPPYP00000018107.2"/>
    <property type="gene ID" value="ENSPPYG00000016188.2"/>
</dbReference>
<organism evidence="2 3">
    <name type="scientific">Pongo abelii</name>
    <name type="common">Sumatran orangutan</name>
    <name type="synonym">Pongo pygmaeus abelii</name>
    <dbReference type="NCBI Taxonomy" id="9601"/>
    <lineage>
        <taxon>Eukaryota</taxon>
        <taxon>Metazoa</taxon>
        <taxon>Chordata</taxon>
        <taxon>Craniata</taxon>
        <taxon>Vertebrata</taxon>
        <taxon>Euteleostomi</taxon>
        <taxon>Mammalia</taxon>
        <taxon>Eutheria</taxon>
        <taxon>Euarchontoglires</taxon>
        <taxon>Primates</taxon>
        <taxon>Haplorrhini</taxon>
        <taxon>Catarrhini</taxon>
        <taxon>Hominidae</taxon>
        <taxon>Pongo</taxon>
    </lineage>
</organism>
<feature type="compositionally biased region" description="Basic and acidic residues" evidence="1">
    <location>
        <begin position="82"/>
        <end position="92"/>
    </location>
</feature>
<dbReference type="Proteomes" id="UP000001595">
    <property type="component" value="Chromosome 6"/>
</dbReference>